<dbReference type="CDD" id="cd12834">
    <property type="entry name" value="ZntB_u1"/>
    <property type="match status" value="1"/>
</dbReference>
<evidence type="ECO:0000313" key="13">
    <source>
        <dbReference type="Proteomes" id="UP001177769"/>
    </source>
</evidence>
<sequence length="339" mass="37300">MNTTPASYGASPDGLICGYRFEPGQPGTAIDTDAALQWLRRSEPAAGFVWLHFNLAHGASLAWLQAHTGLPEDFYQGLREGSRSTRIARHGEHLLGVINDVTFDFSFDPEDVATLWLSLEAGLVITARKHPLRSVDRLRAAAKAGEALATPLALLEHLLSDQADELQHIVRTASDRVDDIEDELLARRRLQGSDELPRLRRLSVRLQRLLAPEPGALLRVVANPPRWVNAADHDSLRRVNDEFAVVLRDIASLHERVKLLQDEAAARVAEENNRSLFTLTMVTVLALPINLIAGLMGMNVGGIPLGEHPHGFWLVLGLILGFTALLGWVVVRRLRAGQG</sequence>
<dbReference type="GO" id="GO:0050897">
    <property type="term" value="F:cobalt ion binding"/>
    <property type="evidence" value="ECO:0007669"/>
    <property type="project" value="TreeGrafter"/>
</dbReference>
<evidence type="ECO:0000256" key="9">
    <source>
        <dbReference type="ARBA" id="ARBA00023065"/>
    </source>
</evidence>
<comment type="similarity">
    <text evidence="2">Belongs to the CorA metal ion transporter (MIT) (TC 1.A.35) family.</text>
</comment>
<evidence type="ECO:0000256" key="2">
    <source>
        <dbReference type="ARBA" id="ARBA00009765"/>
    </source>
</evidence>
<dbReference type="GO" id="GO:0015095">
    <property type="term" value="F:magnesium ion transmembrane transporter activity"/>
    <property type="evidence" value="ECO:0007669"/>
    <property type="project" value="TreeGrafter"/>
</dbReference>
<comment type="subcellular location">
    <subcellularLocation>
        <location evidence="1">Cell membrane</location>
        <topology evidence="1">Multi-pass membrane protein</topology>
    </subcellularLocation>
</comment>
<evidence type="ECO:0000256" key="10">
    <source>
        <dbReference type="ARBA" id="ARBA00023136"/>
    </source>
</evidence>
<accession>A0AA95NMK5</accession>
<reference evidence="12" key="1">
    <citation type="submission" date="2023-01" db="EMBL/GenBank/DDBJ databases">
        <title>Whole genome sequence of Paucibacter sp. S2-9 isolated from pond sediment.</title>
        <authorList>
            <person name="Jung J.Y."/>
        </authorList>
    </citation>
    <scope>NUCLEOTIDE SEQUENCE</scope>
    <source>
        <strain evidence="12">S2-9</strain>
    </source>
</reference>
<evidence type="ECO:0000256" key="1">
    <source>
        <dbReference type="ARBA" id="ARBA00004651"/>
    </source>
</evidence>
<evidence type="ECO:0000256" key="8">
    <source>
        <dbReference type="ARBA" id="ARBA00022989"/>
    </source>
</evidence>
<evidence type="ECO:0000313" key="12">
    <source>
        <dbReference type="EMBL" id="WIT12551.1"/>
    </source>
</evidence>
<dbReference type="SUPFAM" id="SSF143865">
    <property type="entry name" value="CorA soluble domain-like"/>
    <property type="match status" value="1"/>
</dbReference>
<protein>
    <submittedName>
        <fullName evidence="12">Transporter</fullName>
    </submittedName>
</protein>
<organism evidence="12 13">
    <name type="scientific">Paucibacter sediminis</name>
    <dbReference type="NCBI Taxonomy" id="3019553"/>
    <lineage>
        <taxon>Bacteria</taxon>
        <taxon>Pseudomonadati</taxon>
        <taxon>Pseudomonadota</taxon>
        <taxon>Betaproteobacteria</taxon>
        <taxon>Burkholderiales</taxon>
        <taxon>Sphaerotilaceae</taxon>
        <taxon>Roseateles</taxon>
    </lineage>
</organism>
<evidence type="ECO:0000256" key="4">
    <source>
        <dbReference type="ARBA" id="ARBA00022475"/>
    </source>
</evidence>
<keyword evidence="3" id="KW-0813">Transport</keyword>
<feature type="transmembrane region" description="Helical" evidence="11">
    <location>
        <begin position="276"/>
        <end position="298"/>
    </location>
</feature>
<evidence type="ECO:0000256" key="6">
    <source>
        <dbReference type="ARBA" id="ARBA00022692"/>
    </source>
</evidence>
<keyword evidence="10 11" id="KW-0472">Membrane</keyword>
<dbReference type="Gene3D" id="3.30.460.20">
    <property type="entry name" value="CorA soluble domain-like"/>
    <property type="match status" value="1"/>
</dbReference>
<dbReference type="GO" id="GO:0005886">
    <property type="term" value="C:plasma membrane"/>
    <property type="evidence" value="ECO:0007669"/>
    <property type="project" value="UniProtKB-SubCell"/>
</dbReference>
<keyword evidence="4" id="KW-1003">Cell membrane</keyword>
<evidence type="ECO:0000256" key="7">
    <source>
        <dbReference type="ARBA" id="ARBA00022833"/>
    </source>
</evidence>
<name>A0AA95NMK5_9BURK</name>
<keyword evidence="6 11" id="KW-0812">Transmembrane</keyword>
<evidence type="ECO:0000256" key="5">
    <source>
        <dbReference type="ARBA" id="ARBA00022519"/>
    </source>
</evidence>
<keyword evidence="7" id="KW-0862">Zinc</keyword>
<dbReference type="InterPro" id="IPR045863">
    <property type="entry name" value="CorA_TM1_TM2"/>
</dbReference>
<keyword evidence="8 11" id="KW-1133">Transmembrane helix</keyword>
<dbReference type="PANTHER" id="PTHR46494:SF3">
    <property type="entry name" value="ZINC TRANSPORT PROTEIN ZNTB"/>
    <property type="match status" value="1"/>
</dbReference>
<evidence type="ECO:0000256" key="3">
    <source>
        <dbReference type="ARBA" id="ARBA00022448"/>
    </source>
</evidence>
<dbReference type="Gene3D" id="1.20.58.340">
    <property type="entry name" value="Magnesium transport protein CorA, transmembrane region"/>
    <property type="match status" value="2"/>
</dbReference>
<feature type="transmembrane region" description="Helical" evidence="11">
    <location>
        <begin position="310"/>
        <end position="331"/>
    </location>
</feature>
<dbReference type="SUPFAM" id="SSF144083">
    <property type="entry name" value="Magnesium transport protein CorA, transmembrane region"/>
    <property type="match status" value="1"/>
</dbReference>
<dbReference type="GO" id="GO:0015087">
    <property type="term" value="F:cobalt ion transmembrane transporter activity"/>
    <property type="evidence" value="ECO:0007669"/>
    <property type="project" value="TreeGrafter"/>
</dbReference>
<dbReference type="Pfam" id="PF01544">
    <property type="entry name" value="CorA"/>
    <property type="match status" value="1"/>
</dbReference>
<evidence type="ECO:0000256" key="11">
    <source>
        <dbReference type="SAM" id="Phobius"/>
    </source>
</evidence>
<keyword evidence="5" id="KW-0997">Cell inner membrane</keyword>
<dbReference type="KEGG" id="pais:PFX98_02790"/>
<keyword evidence="9" id="KW-0406">Ion transport</keyword>
<dbReference type="AlphaFoldDB" id="A0AA95NMK5"/>
<dbReference type="Proteomes" id="UP001177769">
    <property type="component" value="Chromosome"/>
</dbReference>
<dbReference type="EMBL" id="CP116346">
    <property type="protein sequence ID" value="WIT12551.1"/>
    <property type="molecule type" value="Genomic_DNA"/>
</dbReference>
<dbReference type="InterPro" id="IPR002523">
    <property type="entry name" value="MgTranspt_CorA/ZnTranspt_ZntB"/>
</dbReference>
<dbReference type="InterPro" id="IPR045861">
    <property type="entry name" value="CorA_cytoplasmic_dom"/>
</dbReference>
<dbReference type="PANTHER" id="PTHR46494">
    <property type="entry name" value="CORA FAMILY METAL ION TRANSPORTER (EUROFUNG)"/>
    <property type="match status" value="1"/>
</dbReference>
<gene>
    <name evidence="12" type="ORF">PFX98_02790</name>
</gene>
<dbReference type="GO" id="GO:0000287">
    <property type="term" value="F:magnesium ion binding"/>
    <property type="evidence" value="ECO:0007669"/>
    <property type="project" value="TreeGrafter"/>
</dbReference>
<proteinExistence type="inferred from homology"/>
<keyword evidence="13" id="KW-1185">Reference proteome</keyword>
<dbReference type="RefSeq" id="WP_285233649.1">
    <property type="nucleotide sequence ID" value="NZ_CP116346.1"/>
</dbReference>